<evidence type="ECO:0000256" key="3">
    <source>
        <dbReference type="SAM" id="Coils"/>
    </source>
</evidence>
<keyword evidence="7" id="KW-1185">Reference proteome</keyword>
<evidence type="ECO:0000313" key="7">
    <source>
        <dbReference type="Proteomes" id="UP001151699"/>
    </source>
</evidence>
<organism evidence="6 7">
    <name type="scientific">Pseudolycoriella hygida</name>
    <dbReference type="NCBI Taxonomy" id="35572"/>
    <lineage>
        <taxon>Eukaryota</taxon>
        <taxon>Metazoa</taxon>
        <taxon>Ecdysozoa</taxon>
        <taxon>Arthropoda</taxon>
        <taxon>Hexapoda</taxon>
        <taxon>Insecta</taxon>
        <taxon>Pterygota</taxon>
        <taxon>Neoptera</taxon>
        <taxon>Endopterygota</taxon>
        <taxon>Diptera</taxon>
        <taxon>Nematocera</taxon>
        <taxon>Sciaroidea</taxon>
        <taxon>Sciaridae</taxon>
        <taxon>Pseudolycoriella</taxon>
    </lineage>
</organism>
<keyword evidence="2" id="KW-0539">Nucleus</keyword>
<comment type="subcellular location">
    <subcellularLocation>
        <location evidence="1">Nucleus</location>
    </subcellularLocation>
</comment>
<evidence type="ECO:0000313" key="6">
    <source>
        <dbReference type="EMBL" id="KAJ6632973.1"/>
    </source>
</evidence>
<evidence type="ECO:0000256" key="4">
    <source>
        <dbReference type="SAM" id="MobiDB-lite"/>
    </source>
</evidence>
<feature type="domain" description="FAM192A/Fyv6 N-terminal" evidence="5">
    <location>
        <begin position="5"/>
        <end position="106"/>
    </location>
</feature>
<feature type="compositionally biased region" description="Basic and acidic residues" evidence="4">
    <location>
        <begin position="17"/>
        <end position="27"/>
    </location>
</feature>
<evidence type="ECO:0000256" key="1">
    <source>
        <dbReference type="ARBA" id="ARBA00004123"/>
    </source>
</evidence>
<dbReference type="Proteomes" id="UP001151699">
    <property type="component" value="Unassembled WGS sequence"/>
</dbReference>
<dbReference type="InterPro" id="IPR039845">
    <property type="entry name" value="FAM192A"/>
</dbReference>
<protein>
    <submittedName>
        <fullName evidence="6">PSME3-interacting protein</fullName>
    </submittedName>
</protein>
<feature type="region of interest" description="Disordered" evidence="4">
    <location>
        <begin position="17"/>
        <end position="39"/>
    </location>
</feature>
<feature type="compositionally biased region" description="Basic and acidic residues" evidence="4">
    <location>
        <begin position="153"/>
        <end position="169"/>
    </location>
</feature>
<keyword evidence="3" id="KW-0175">Coiled coil</keyword>
<dbReference type="OrthoDB" id="75807at2759"/>
<dbReference type="PANTHER" id="PTHR13495">
    <property type="entry name" value="NEFA-INTERACTING NUCLEAR PROTEIN NIP30"/>
    <property type="match status" value="1"/>
</dbReference>
<name>A0A9Q0MK48_9DIPT</name>
<feature type="region of interest" description="Disordered" evidence="4">
    <location>
        <begin position="116"/>
        <end position="173"/>
    </location>
</feature>
<comment type="caution">
    <text evidence="6">The sequence shown here is derived from an EMBL/GenBank/DDBJ whole genome shotgun (WGS) entry which is preliminary data.</text>
</comment>
<proteinExistence type="predicted"/>
<dbReference type="GO" id="GO:0005634">
    <property type="term" value="C:nucleus"/>
    <property type="evidence" value="ECO:0007669"/>
    <property type="project" value="UniProtKB-SubCell"/>
</dbReference>
<dbReference type="EMBL" id="WJQU01002350">
    <property type="protein sequence ID" value="KAJ6632973.1"/>
    <property type="molecule type" value="Genomic_DNA"/>
</dbReference>
<feature type="compositionally biased region" description="Basic and acidic residues" evidence="4">
    <location>
        <begin position="210"/>
        <end position="228"/>
    </location>
</feature>
<evidence type="ECO:0000256" key="2">
    <source>
        <dbReference type="ARBA" id="ARBA00023242"/>
    </source>
</evidence>
<sequence>MSSGFVTEQEIAEVKQRRQDEWEKVRSADQPLEFPEEPCDSRSLYERLKEQKDKKDFEYEEAHKLKNLIRGLDDDEVDFLEVLDKAKIDAERKQQLEEKHEMQDFRQKVASLQEQNLDRKIQSEVSQPKITKSNTNNRLSQKAILSGVIKKRKPDEKNENTKPDKKPEESDVVIAPKKVKVDGVNNTTTEALGAFKCIGILPGICGMYKESSDSEKSTDTEDEFDYSKYDWMGRKKGPKVLDEEGCAK</sequence>
<dbReference type="AlphaFoldDB" id="A0A9Q0MK48"/>
<feature type="region of interest" description="Disordered" evidence="4">
    <location>
        <begin position="209"/>
        <end position="228"/>
    </location>
</feature>
<reference evidence="6" key="1">
    <citation type="submission" date="2022-07" db="EMBL/GenBank/DDBJ databases">
        <authorList>
            <person name="Trinca V."/>
            <person name="Uliana J.V.C."/>
            <person name="Torres T.T."/>
            <person name="Ward R.J."/>
            <person name="Monesi N."/>
        </authorList>
    </citation>
    <scope>NUCLEOTIDE SEQUENCE</scope>
    <source>
        <strain evidence="6">HSMRA1968</strain>
        <tissue evidence="6">Whole embryos</tissue>
    </source>
</reference>
<feature type="compositionally biased region" description="Polar residues" evidence="4">
    <location>
        <begin position="123"/>
        <end position="140"/>
    </location>
</feature>
<evidence type="ECO:0000259" key="5">
    <source>
        <dbReference type="Pfam" id="PF10187"/>
    </source>
</evidence>
<gene>
    <name evidence="6" type="primary">Psme3ip1</name>
    <name evidence="6" type="ORF">Bhyg_15888</name>
</gene>
<dbReference type="Pfam" id="PF10187">
    <property type="entry name" value="FAM192A_Fyv6_N"/>
    <property type="match status" value="1"/>
</dbReference>
<feature type="coiled-coil region" evidence="3">
    <location>
        <begin position="48"/>
        <end position="115"/>
    </location>
</feature>
<dbReference type="PANTHER" id="PTHR13495:SF0">
    <property type="entry name" value="PSME3-INTERACTING PROTEIN"/>
    <property type="match status" value="1"/>
</dbReference>
<accession>A0A9Q0MK48</accession>
<dbReference type="InterPro" id="IPR019331">
    <property type="entry name" value="FAM192A/Fyv6_N"/>
</dbReference>